<evidence type="ECO:0000313" key="1">
    <source>
        <dbReference type="EMBL" id="MCZ4279447.1"/>
    </source>
</evidence>
<protein>
    <submittedName>
        <fullName evidence="1">PAS domain-containing protein</fullName>
    </submittedName>
</protein>
<dbReference type="Pfam" id="PF07310">
    <property type="entry name" value="PAS_5"/>
    <property type="match status" value="1"/>
</dbReference>
<comment type="caution">
    <text evidence="1">The sequence shown here is derived from an EMBL/GenBank/DDBJ whole genome shotgun (WGS) entry which is preliminary data.</text>
</comment>
<accession>A0ABT4LHF5</accession>
<gene>
    <name evidence="1" type="ORF">O4H49_01575</name>
</gene>
<keyword evidence="2" id="KW-1185">Reference proteome</keyword>
<evidence type="ECO:0000313" key="2">
    <source>
        <dbReference type="Proteomes" id="UP001069802"/>
    </source>
</evidence>
<organism evidence="1 2">
    <name type="scientific">Kiloniella laminariae</name>
    <dbReference type="NCBI Taxonomy" id="454162"/>
    <lineage>
        <taxon>Bacteria</taxon>
        <taxon>Pseudomonadati</taxon>
        <taxon>Pseudomonadota</taxon>
        <taxon>Alphaproteobacteria</taxon>
        <taxon>Rhodospirillales</taxon>
        <taxon>Kiloniellaceae</taxon>
        <taxon>Kiloniella</taxon>
    </lineage>
</organism>
<dbReference type="EMBL" id="JAPWGY010000001">
    <property type="protein sequence ID" value="MCZ4279447.1"/>
    <property type="molecule type" value="Genomic_DNA"/>
</dbReference>
<proteinExistence type="predicted"/>
<dbReference type="InterPro" id="IPR009922">
    <property type="entry name" value="DUF1457"/>
</dbReference>
<dbReference type="Proteomes" id="UP001069802">
    <property type="component" value="Unassembled WGS sequence"/>
</dbReference>
<reference evidence="1" key="1">
    <citation type="submission" date="2022-12" db="EMBL/GenBank/DDBJ databases">
        <title>Bacterial isolates from different developmental stages of Nematostella vectensis.</title>
        <authorList>
            <person name="Fraune S."/>
        </authorList>
    </citation>
    <scope>NUCLEOTIDE SEQUENCE</scope>
    <source>
        <strain evidence="1">G21630-S1</strain>
    </source>
</reference>
<sequence>MYQLEREERLDLKDIPDIRLKRVHDYWQDLCGKRKMPARSEIDPLSIWPALGRVNLIDVEAAGSSSNNQKRQYRHRLFGSLMGVIEGKDFTGKTLQDLPYPQYRELLNRHYDEIVEQRLPSYYIIKGVLDNKRYSYDRLALPLSDDGENVTGIMIASFPHLLD</sequence>
<name>A0ABT4LHF5_9PROT</name>
<dbReference type="RefSeq" id="WP_269421652.1">
    <property type="nucleotide sequence ID" value="NZ_JAPWGY010000001.1"/>
</dbReference>